<gene>
    <name evidence="5" type="ORF">F963_04114</name>
</gene>
<dbReference type="SUPFAM" id="SSF46689">
    <property type="entry name" value="Homeodomain-like"/>
    <property type="match status" value="2"/>
</dbReference>
<dbReference type="InterPro" id="IPR018060">
    <property type="entry name" value="HTH_AraC"/>
</dbReference>
<dbReference type="Gene3D" id="1.10.10.60">
    <property type="entry name" value="Homeodomain-like"/>
    <property type="match status" value="2"/>
</dbReference>
<evidence type="ECO:0000256" key="1">
    <source>
        <dbReference type="ARBA" id="ARBA00023015"/>
    </source>
</evidence>
<organism evidence="5 6">
    <name type="scientific">Acinetobacter bereziniae NIPH 3</name>
    <dbReference type="NCBI Taxonomy" id="1217651"/>
    <lineage>
        <taxon>Bacteria</taxon>
        <taxon>Pseudomonadati</taxon>
        <taxon>Pseudomonadota</taxon>
        <taxon>Gammaproteobacteria</taxon>
        <taxon>Moraxellales</taxon>
        <taxon>Moraxellaceae</taxon>
        <taxon>Acinetobacter</taxon>
    </lineage>
</organism>
<sequence length="290" mass="34333">MRSEYEKVIVKPYSSWSFLNRRMEQGIPFQWHHHPEFEFTLTVNSYGKRYIGSDISNYHENDLVMIGPNISHTWQSFGKFNPNQPYIALVIWVSTEWIQNVINIFPEMRSLNNLLILSNNVVIFSEDVKHKVIDHFHNIPALGWSERTPLLLKILLTLSQDEKMIITHVNKLNISSENNKKIQNFIEVMDYIDKNYHKKISIEDLAEMCFVSPATFYRSFKKILKKSPMEYIINLRINHAAELILERNMAIANIAEYVGYSSLALFNRHFKSIKKISPREYRLKYNKQFI</sequence>
<name>N8YLG1_ACIBZ</name>
<comment type="caution">
    <text evidence="5">The sequence shown here is derived from an EMBL/GenBank/DDBJ whole genome shotgun (WGS) entry which is preliminary data.</text>
</comment>
<dbReference type="Proteomes" id="UP000013270">
    <property type="component" value="Unassembled WGS sequence"/>
</dbReference>
<evidence type="ECO:0000256" key="2">
    <source>
        <dbReference type="ARBA" id="ARBA00023125"/>
    </source>
</evidence>
<evidence type="ECO:0000256" key="3">
    <source>
        <dbReference type="ARBA" id="ARBA00023163"/>
    </source>
</evidence>
<dbReference type="InterPro" id="IPR009057">
    <property type="entry name" value="Homeodomain-like_sf"/>
</dbReference>
<dbReference type="PATRIC" id="fig|1217651.3.peg.4057"/>
<dbReference type="GO" id="GO:0043565">
    <property type="term" value="F:sequence-specific DNA binding"/>
    <property type="evidence" value="ECO:0007669"/>
    <property type="project" value="InterPro"/>
</dbReference>
<evidence type="ECO:0000313" key="5">
    <source>
        <dbReference type="EMBL" id="ENV20065.1"/>
    </source>
</evidence>
<dbReference type="HOGENOM" id="CLU_000445_88_3_6"/>
<evidence type="ECO:0000313" key="6">
    <source>
        <dbReference type="Proteomes" id="UP000013270"/>
    </source>
</evidence>
<dbReference type="PANTHER" id="PTHR43280:SF27">
    <property type="entry name" value="TRANSCRIPTIONAL REGULATOR MTLR"/>
    <property type="match status" value="1"/>
</dbReference>
<dbReference type="RefSeq" id="WP_004825576.1">
    <property type="nucleotide sequence ID" value="NZ_KB849460.1"/>
</dbReference>
<keyword evidence="3" id="KW-0804">Transcription</keyword>
<evidence type="ECO:0000259" key="4">
    <source>
        <dbReference type="PROSITE" id="PS01124"/>
    </source>
</evidence>
<dbReference type="PANTHER" id="PTHR43280">
    <property type="entry name" value="ARAC-FAMILY TRANSCRIPTIONAL REGULATOR"/>
    <property type="match status" value="1"/>
</dbReference>
<feature type="domain" description="HTH araC/xylS-type" evidence="4">
    <location>
        <begin position="186"/>
        <end position="284"/>
    </location>
</feature>
<dbReference type="Pfam" id="PF12833">
    <property type="entry name" value="HTH_18"/>
    <property type="match status" value="1"/>
</dbReference>
<keyword evidence="2" id="KW-0238">DNA-binding</keyword>
<keyword evidence="1" id="KW-0805">Transcription regulation</keyword>
<dbReference type="GO" id="GO:0003700">
    <property type="term" value="F:DNA-binding transcription factor activity"/>
    <property type="evidence" value="ECO:0007669"/>
    <property type="project" value="InterPro"/>
</dbReference>
<protein>
    <recommendedName>
        <fullName evidence="4">HTH araC/xylS-type domain-containing protein</fullName>
    </recommendedName>
</protein>
<dbReference type="SUPFAM" id="SSF51182">
    <property type="entry name" value="RmlC-like cupins"/>
    <property type="match status" value="1"/>
</dbReference>
<reference evidence="5 6" key="1">
    <citation type="submission" date="2013-02" db="EMBL/GenBank/DDBJ databases">
        <title>The Genome Sequence of Acinetobacter bereziniae NIPH 3.</title>
        <authorList>
            <consortium name="The Broad Institute Genome Sequencing Platform"/>
            <consortium name="The Broad Institute Genome Sequencing Center for Infectious Disease"/>
            <person name="Cerqueira G."/>
            <person name="Feldgarden M."/>
            <person name="Courvalin P."/>
            <person name="Perichon B."/>
            <person name="Grillot-Courvalin C."/>
            <person name="Clermont D."/>
            <person name="Rocha E."/>
            <person name="Yoon E.-J."/>
            <person name="Nemec A."/>
            <person name="Walker B."/>
            <person name="Young S.K."/>
            <person name="Zeng Q."/>
            <person name="Gargeya S."/>
            <person name="Fitzgerald M."/>
            <person name="Haas B."/>
            <person name="Abouelleil A."/>
            <person name="Alvarado L."/>
            <person name="Arachchi H.M."/>
            <person name="Berlin A.M."/>
            <person name="Chapman S.B."/>
            <person name="Dewar J."/>
            <person name="Goldberg J."/>
            <person name="Griggs A."/>
            <person name="Gujja S."/>
            <person name="Hansen M."/>
            <person name="Howarth C."/>
            <person name="Imamovic A."/>
            <person name="Larimer J."/>
            <person name="McCowan C."/>
            <person name="Murphy C."/>
            <person name="Neiman D."/>
            <person name="Pearson M."/>
            <person name="Priest M."/>
            <person name="Roberts A."/>
            <person name="Saif S."/>
            <person name="Shea T."/>
            <person name="Sisk P."/>
            <person name="Sykes S."/>
            <person name="Wortman J."/>
            <person name="Nusbaum C."/>
            <person name="Birren B."/>
        </authorList>
    </citation>
    <scope>NUCLEOTIDE SEQUENCE [LARGE SCALE GENOMIC DNA]</scope>
    <source>
        <strain evidence="5 6">NIPH 3</strain>
    </source>
</reference>
<dbReference type="InterPro" id="IPR011051">
    <property type="entry name" value="RmlC_Cupin_sf"/>
</dbReference>
<dbReference type="PROSITE" id="PS00041">
    <property type="entry name" value="HTH_ARAC_FAMILY_1"/>
    <property type="match status" value="1"/>
</dbReference>
<dbReference type="InterPro" id="IPR018062">
    <property type="entry name" value="HTH_AraC-typ_CS"/>
</dbReference>
<dbReference type="EMBL" id="APPK01000054">
    <property type="protein sequence ID" value="ENV20065.1"/>
    <property type="molecule type" value="Genomic_DNA"/>
</dbReference>
<dbReference type="AlphaFoldDB" id="N8YLG1"/>
<dbReference type="SMART" id="SM00342">
    <property type="entry name" value="HTH_ARAC"/>
    <property type="match status" value="1"/>
</dbReference>
<proteinExistence type="predicted"/>
<accession>N8YLG1</accession>
<dbReference type="PROSITE" id="PS01124">
    <property type="entry name" value="HTH_ARAC_FAMILY_2"/>
    <property type="match status" value="1"/>
</dbReference>